<feature type="chain" id="PRO_5045133422" evidence="1">
    <location>
        <begin position="27"/>
        <end position="147"/>
    </location>
</feature>
<comment type="caution">
    <text evidence="2">The sequence shown here is derived from an EMBL/GenBank/DDBJ whole genome shotgun (WGS) entry which is preliminary data.</text>
</comment>
<keyword evidence="3" id="KW-1185">Reference proteome</keyword>
<dbReference type="EMBL" id="JASNGB010000156">
    <property type="protein sequence ID" value="MDL2345155.1"/>
    <property type="molecule type" value="Genomic_DNA"/>
</dbReference>
<gene>
    <name evidence="2" type="ORF">QOL99_13475</name>
</gene>
<evidence type="ECO:0000313" key="2">
    <source>
        <dbReference type="EMBL" id="MDL2345155.1"/>
    </source>
</evidence>
<feature type="non-terminal residue" evidence="2">
    <location>
        <position position="147"/>
    </location>
</feature>
<evidence type="ECO:0000256" key="1">
    <source>
        <dbReference type="SAM" id="SignalP"/>
    </source>
</evidence>
<organism evidence="2 3">
    <name type="scientific">Deinococcus rhizophilus</name>
    <dbReference type="NCBI Taxonomy" id="3049544"/>
    <lineage>
        <taxon>Bacteria</taxon>
        <taxon>Thermotogati</taxon>
        <taxon>Deinococcota</taxon>
        <taxon>Deinococci</taxon>
        <taxon>Deinococcales</taxon>
        <taxon>Deinococcaceae</taxon>
        <taxon>Deinococcus</taxon>
    </lineage>
</organism>
<feature type="signal peptide" evidence="1">
    <location>
        <begin position="1"/>
        <end position="26"/>
    </location>
</feature>
<dbReference type="Proteomes" id="UP001302059">
    <property type="component" value="Unassembled WGS sequence"/>
</dbReference>
<keyword evidence="1" id="KW-0732">Signal</keyword>
<sequence length="147" mass="15331">MRRLPRRAPALAAALLGSSMGSAALAAPDIFVAYPPPGHRVASDHVLLEGSVPAGATLRIGGRAAEVGPDGLFILWWPLRVGTQDLRLVTTLRGETGTRTLRVTRTARTVLPAAPTALTAASVQPAHDHTFWDAAGDSGTERTVPVA</sequence>
<evidence type="ECO:0000313" key="3">
    <source>
        <dbReference type="Proteomes" id="UP001302059"/>
    </source>
</evidence>
<reference evidence="2 3" key="1">
    <citation type="submission" date="2023-05" db="EMBL/GenBank/DDBJ databases">
        <authorList>
            <person name="Gao F."/>
        </authorList>
    </citation>
    <scope>NUCLEOTIDE SEQUENCE [LARGE SCALE GENOMIC DNA]</scope>
    <source>
        <strain evidence="2 3">MIMF12</strain>
    </source>
</reference>
<proteinExistence type="predicted"/>
<name>A0ABT7JKZ0_9DEIO</name>
<accession>A0ABT7JKZ0</accession>
<protein>
    <submittedName>
        <fullName evidence="2">N-acetylmuramoyl-L-alanine amidase</fullName>
    </submittedName>
</protein>